<comment type="caution">
    <text evidence="8">The sequence shown here is derived from an EMBL/GenBank/DDBJ whole genome shotgun (WGS) entry which is preliminary data.</text>
</comment>
<dbReference type="NCBIfam" id="TIGR02937">
    <property type="entry name" value="sigma70-ECF"/>
    <property type="match status" value="1"/>
</dbReference>
<dbReference type="InterPro" id="IPR014284">
    <property type="entry name" value="RNA_pol_sigma-70_dom"/>
</dbReference>
<evidence type="ECO:0000259" key="6">
    <source>
        <dbReference type="Pfam" id="PF04542"/>
    </source>
</evidence>
<evidence type="ECO:0000313" key="8">
    <source>
        <dbReference type="EMBL" id="MDA0136498.1"/>
    </source>
</evidence>
<reference evidence="8" key="1">
    <citation type="submission" date="2022-10" db="EMBL/GenBank/DDBJ databases">
        <title>The WGS of Solirubrobacter sp. CPCC 204708.</title>
        <authorList>
            <person name="Jiang Z."/>
        </authorList>
    </citation>
    <scope>NUCLEOTIDE SEQUENCE</scope>
    <source>
        <strain evidence="8">CPCC 204708</strain>
    </source>
</reference>
<keyword evidence="5" id="KW-0804">Transcription</keyword>
<dbReference type="PANTHER" id="PTHR43133:SF62">
    <property type="entry name" value="RNA POLYMERASE SIGMA FACTOR SIGZ"/>
    <property type="match status" value="1"/>
</dbReference>
<evidence type="ECO:0000256" key="5">
    <source>
        <dbReference type="ARBA" id="ARBA00023163"/>
    </source>
</evidence>
<dbReference type="Gene3D" id="1.10.10.10">
    <property type="entry name" value="Winged helix-like DNA-binding domain superfamily/Winged helix DNA-binding domain"/>
    <property type="match status" value="1"/>
</dbReference>
<dbReference type="InterPro" id="IPR036388">
    <property type="entry name" value="WH-like_DNA-bd_sf"/>
</dbReference>
<dbReference type="SUPFAM" id="SSF88946">
    <property type="entry name" value="Sigma2 domain of RNA polymerase sigma factors"/>
    <property type="match status" value="1"/>
</dbReference>
<proteinExistence type="inferred from homology"/>
<dbReference type="InterPro" id="IPR007630">
    <property type="entry name" value="RNA_pol_sigma70_r4"/>
</dbReference>
<keyword evidence="9" id="KW-1185">Reference proteome</keyword>
<dbReference type="Proteomes" id="UP001147700">
    <property type="component" value="Unassembled WGS sequence"/>
</dbReference>
<comment type="similarity">
    <text evidence="1">Belongs to the sigma-70 factor family. ECF subfamily.</text>
</comment>
<dbReference type="EMBL" id="JAPCID010000004">
    <property type="protein sequence ID" value="MDA0136498.1"/>
    <property type="molecule type" value="Genomic_DNA"/>
</dbReference>
<keyword evidence="2" id="KW-0805">Transcription regulation</keyword>
<sequence>MATDEELLHRIAVRDERAFTELYRRHAVAASATARRVCREPEDVLQDAFFALWRDAAAFRPRPGGAAGWLHTIVRHRGIDHVRQAAVRERRCVLDERPLTGAVCERPAPDEVVTAREERARLRGAIAALPAEQREVIVLAYGEELTQREIAARLCVALGTVKGRTRLALRRLRLELS</sequence>
<keyword evidence="4" id="KW-0238">DNA-binding</keyword>
<name>A0ABT4RDA2_9ACTN</name>
<dbReference type="InterPro" id="IPR039425">
    <property type="entry name" value="RNA_pol_sigma-70-like"/>
</dbReference>
<dbReference type="RefSeq" id="WP_202955355.1">
    <property type="nucleotide sequence ID" value="NZ_JAPCID010000004.1"/>
</dbReference>
<evidence type="ECO:0000256" key="3">
    <source>
        <dbReference type="ARBA" id="ARBA00023082"/>
    </source>
</evidence>
<dbReference type="Gene3D" id="1.10.1740.10">
    <property type="match status" value="1"/>
</dbReference>
<dbReference type="CDD" id="cd06171">
    <property type="entry name" value="Sigma70_r4"/>
    <property type="match status" value="1"/>
</dbReference>
<feature type="domain" description="RNA polymerase sigma-70 region 4" evidence="7">
    <location>
        <begin position="125"/>
        <end position="173"/>
    </location>
</feature>
<gene>
    <name evidence="8" type="ORF">OJ962_03245</name>
</gene>
<organism evidence="8 9">
    <name type="scientific">Solirubrobacter deserti</name>
    <dbReference type="NCBI Taxonomy" id="2282478"/>
    <lineage>
        <taxon>Bacteria</taxon>
        <taxon>Bacillati</taxon>
        <taxon>Actinomycetota</taxon>
        <taxon>Thermoleophilia</taxon>
        <taxon>Solirubrobacterales</taxon>
        <taxon>Solirubrobacteraceae</taxon>
        <taxon>Solirubrobacter</taxon>
    </lineage>
</organism>
<dbReference type="InterPro" id="IPR013324">
    <property type="entry name" value="RNA_pol_sigma_r3/r4-like"/>
</dbReference>
<dbReference type="PANTHER" id="PTHR43133">
    <property type="entry name" value="RNA POLYMERASE ECF-TYPE SIGMA FACTO"/>
    <property type="match status" value="1"/>
</dbReference>
<evidence type="ECO:0000313" key="9">
    <source>
        <dbReference type="Proteomes" id="UP001147700"/>
    </source>
</evidence>
<evidence type="ECO:0000256" key="4">
    <source>
        <dbReference type="ARBA" id="ARBA00023125"/>
    </source>
</evidence>
<keyword evidence="3" id="KW-0731">Sigma factor</keyword>
<feature type="domain" description="RNA polymerase sigma-70 region 2" evidence="6">
    <location>
        <begin position="22"/>
        <end position="86"/>
    </location>
</feature>
<evidence type="ECO:0000259" key="7">
    <source>
        <dbReference type="Pfam" id="PF04545"/>
    </source>
</evidence>
<dbReference type="InterPro" id="IPR007627">
    <property type="entry name" value="RNA_pol_sigma70_r2"/>
</dbReference>
<evidence type="ECO:0000256" key="1">
    <source>
        <dbReference type="ARBA" id="ARBA00010641"/>
    </source>
</evidence>
<dbReference type="InterPro" id="IPR013325">
    <property type="entry name" value="RNA_pol_sigma_r2"/>
</dbReference>
<evidence type="ECO:0000256" key="2">
    <source>
        <dbReference type="ARBA" id="ARBA00023015"/>
    </source>
</evidence>
<dbReference type="Pfam" id="PF04542">
    <property type="entry name" value="Sigma70_r2"/>
    <property type="match status" value="1"/>
</dbReference>
<dbReference type="Pfam" id="PF04545">
    <property type="entry name" value="Sigma70_r4"/>
    <property type="match status" value="1"/>
</dbReference>
<protein>
    <submittedName>
        <fullName evidence="8">Sigma-70 family RNA polymerase sigma factor</fullName>
    </submittedName>
</protein>
<dbReference type="SUPFAM" id="SSF88659">
    <property type="entry name" value="Sigma3 and sigma4 domains of RNA polymerase sigma factors"/>
    <property type="match status" value="1"/>
</dbReference>
<accession>A0ABT4RDA2</accession>